<dbReference type="Proteomes" id="UP000006069">
    <property type="component" value="Unassembled WGS sequence"/>
</dbReference>
<dbReference type="Gene3D" id="1.10.287.110">
    <property type="entry name" value="DnaJ domain"/>
    <property type="match status" value="1"/>
</dbReference>
<dbReference type="OrthoDB" id="3173117at2"/>
<organism evidence="4 5">
    <name type="scientific">Slackia piriformis YIT 12062</name>
    <dbReference type="NCBI Taxonomy" id="742818"/>
    <lineage>
        <taxon>Bacteria</taxon>
        <taxon>Bacillati</taxon>
        <taxon>Actinomycetota</taxon>
        <taxon>Coriobacteriia</taxon>
        <taxon>Eggerthellales</taxon>
        <taxon>Eggerthellaceae</taxon>
        <taxon>Slackia</taxon>
    </lineage>
</organism>
<gene>
    <name evidence="4" type="ORF">HMPREF9451_01642</name>
</gene>
<sequence length="179" mass="20010">MNRIEALNILGLDDDATDRDIKVAYKECVQILHPDRFAGNAKLQDRATEQFKRLQDAYDYLSSGRGSKSSSGSSRSRSAPPPHFAEAKLAGLAAARTQLIAQRDALYDERRNALIMMAAGAVGAVLLRRIVWIAAIFGTLVIWGIVSFISTHQNISTINEHLKEIELQKRSIEEEWEEE</sequence>
<dbReference type="HOGENOM" id="CLU_1432488_0_0_11"/>
<reference evidence="4 5" key="1">
    <citation type="submission" date="2012-08" db="EMBL/GenBank/DDBJ databases">
        <title>The Genome Sequence of Slackia piriformis YIT 12062.</title>
        <authorList>
            <consortium name="The Broad Institute Genome Sequencing Platform"/>
            <person name="Earl A."/>
            <person name="Ward D."/>
            <person name="Feldgarden M."/>
            <person name="Gevers D."/>
            <person name="Morotomi M."/>
            <person name="Walker B."/>
            <person name="Young S.K."/>
            <person name="Zeng Q."/>
            <person name="Gargeya S."/>
            <person name="Fitzgerald M."/>
            <person name="Haas B."/>
            <person name="Abouelleil A."/>
            <person name="Alvarado L."/>
            <person name="Arachchi H.M."/>
            <person name="Berlin A.M."/>
            <person name="Chapman S.B."/>
            <person name="Goldberg J."/>
            <person name="Griggs A."/>
            <person name="Gujja S."/>
            <person name="Hansen M."/>
            <person name="Howarth C."/>
            <person name="Imamovic A."/>
            <person name="Larimer J."/>
            <person name="McCowen C."/>
            <person name="Montmayeur A."/>
            <person name="Murphy C."/>
            <person name="Neiman D."/>
            <person name="Pearson M."/>
            <person name="Priest M."/>
            <person name="Roberts A."/>
            <person name="Saif S."/>
            <person name="Shea T."/>
            <person name="Sisk P."/>
            <person name="Sykes S."/>
            <person name="Wortman J."/>
            <person name="Nusbaum C."/>
            <person name="Birren B."/>
        </authorList>
    </citation>
    <scope>NUCLEOTIDE SEQUENCE [LARGE SCALE GENOMIC DNA]</scope>
    <source>
        <strain evidence="4 5">YIT 12062</strain>
    </source>
</reference>
<dbReference type="Pfam" id="PF00226">
    <property type="entry name" value="DnaJ"/>
    <property type="match status" value="1"/>
</dbReference>
<dbReference type="PANTHER" id="PTHR43948">
    <property type="entry name" value="DNAJ HOMOLOG SUBFAMILY B"/>
    <property type="match status" value="1"/>
</dbReference>
<dbReference type="RefSeq" id="WP_009139825.1">
    <property type="nucleotide sequence ID" value="NZ_JH815199.1"/>
</dbReference>
<name>K0YHY7_9ACTN</name>
<dbReference type="PANTHER" id="PTHR43948:SF10">
    <property type="entry name" value="MRJ, ISOFORM E"/>
    <property type="match status" value="1"/>
</dbReference>
<feature type="compositionally biased region" description="Low complexity" evidence="1">
    <location>
        <begin position="62"/>
        <end position="78"/>
    </location>
</feature>
<dbReference type="SMART" id="SM00271">
    <property type="entry name" value="DnaJ"/>
    <property type="match status" value="1"/>
</dbReference>
<keyword evidence="5" id="KW-1185">Reference proteome</keyword>
<feature type="region of interest" description="Disordered" evidence="1">
    <location>
        <begin position="62"/>
        <end position="82"/>
    </location>
</feature>
<dbReference type="SUPFAM" id="SSF46565">
    <property type="entry name" value="Chaperone J-domain"/>
    <property type="match status" value="1"/>
</dbReference>
<evidence type="ECO:0000256" key="2">
    <source>
        <dbReference type="SAM" id="Phobius"/>
    </source>
</evidence>
<proteinExistence type="predicted"/>
<dbReference type="PATRIC" id="fig|742818.3.peg.1727"/>
<dbReference type="EMBL" id="ADMD01000009">
    <property type="protein sequence ID" value="EJZ83127.1"/>
    <property type="molecule type" value="Genomic_DNA"/>
</dbReference>
<evidence type="ECO:0000313" key="5">
    <source>
        <dbReference type="Proteomes" id="UP000006069"/>
    </source>
</evidence>
<feature type="transmembrane region" description="Helical" evidence="2">
    <location>
        <begin position="113"/>
        <end position="146"/>
    </location>
</feature>
<dbReference type="eggNOG" id="COG2214">
    <property type="taxonomic scope" value="Bacteria"/>
</dbReference>
<evidence type="ECO:0000313" key="4">
    <source>
        <dbReference type="EMBL" id="EJZ83127.1"/>
    </source>
</evidence>
<dbReference type="AlphaFoldDB" id="K0YHY7"/>
<keyword evidence="2" id="KW-0472">Membrane</keyword>
<accession>K0YHY7</accession>
<dbReference type="InterPro" id="IPR001623">
    <property type="entry name" value="DnaJ_domain"/>
</dbReference>
<evidence type="ECO:0000259" key="3">
    <source>
        <dbReference type="PROSITE" id="PS50076"/>
    </source>
</evidence>
<evidence type="ECO:0000256" key="1">
    <source>
        <dbReference type="SAM" id="MobiDB-lite"/>
    </source>
</evidence>
<dbReference type="CDD" id="cd06257">
    <property type="entry name" value="DnaJ"/>
    <property type="match status" value="1"/>
</dbReference>
<protein>
    <recommendedName>
        <fullName evidence="3">J domain-containing protein</fullName>
    </recommendedName>
</protein>
<dbReference type="InParanoid" id="K0YHY7"/>
<keyword evidence="2" id="KW-0812">Transmembrane</keyword>
<comment type="caution">
    <text evidence="4">The sequence shown here is derived from an EMBL/GenBank/DDBJ whole genome shotgun (WGS) entry which is preliminary data.</text>
</comment>
<feature type="domain" description="J" evidence="3">
    <location>
        <begin position="5"/>
        <end position="66"/>
    </location>
</feature>
<dbReference type="InterPro" id="IPR036869">
    <property type="entry name" value="J_dom_sf"/>
</dbReference>
<keyword evidence="2" id="KW-1133">Transmembrane helix</keyword>
<dbReference type="PRINTS" id="PR00625">
    <property type="entry name" value="JDOMAIN"/>
</dbReference>
<dbReference type="PROSITE" id="PS50076">
    <property type="entry name" value="DNAJ_2"/>
    <property type="match status" value="1"/>
</dbReference>